<protein>
    <submittedName>
        <fullName evidence="1">Uncharacterized protein</fullName>
    </submittedName>
</protein>
<accession>A0ACC2BES9</accession>
<organism evidence="1 2">
    <name type="scientific">Diphasiastrum complanatum</name>
    <name type="common">Issler's clubmoss</name>
    <name type="synonym">Lycopodium complanatum</name>
    <dbReference type="NCBI Taxonomy" id="34168"/>
    <lineage>
        <taxon>Eukaryota</taxon>
        <taxon>Viridiplantae</taxon>
        <taxon>Streptophyta</taxon>
        <taxon>Embryophyta</taxon>
        <taxon>Tracheophyta</taxon>
        <taxon>Lycopodiopsida</taxon>
        <taxon>Lycopodiales</taxon>
        <taxon>Lycopodiaceae</taxon>
        <taxon>Lycopodioideae</taxon>
        <taxon>Diphasiastrum</taxon>
    </lineage>
</organism>
<evidence type="ECO:0000313" key="1">
    <source>
        <dbReference type="EMBL" id="KAJ7528304.1"/>
    </source>
</evidence>
<comment type="caution">
    <text evidence="1">The sequence shown here is derived from an EMBL/GenBank/DDBJ whole genome shotgun (WGS) entry which is preliminary data.</text>
</comment>
<dbReference type="EMBL" id="CM055107">
    <property type="protein sequence ID" value="KAJ7528304.1"/>
    <property type="molecule type" value="Genomic_DNA"/>
</dbReference>
<proteinExistence type="predicted"/>
<gene>
    <name evidence="1" type="ORF">O6H91_16G094000</name>
</gene>
<reference evidence="2" key="1">
    <citation type="journal article" date="2024" name="Proc. Natl. Acad. Sci. U.S.A.">
        <title>Extraordinary preservation of gene collinearity over three hundred million years revealed in homosporous lycophytes.</title>
        <authorList>
            <person name="Li C."/>
            <person name="Wickell D."/>
            <person name="Kuo L.Y."/>
            <person name="Chen X."/>
            <person name="Nie B."/>
            <person name="Liao X."/>
            <person name="Peng D."/>
            <person name="Ji J."/>
            <person name="Jenkins J."/>
            <person name="Williams M."/>
            <person name="Shu S."/>
            <person name="Plott C."/>
            <person name="Barry K."/>
            <person name="Rajasekar S."/>
            <person name="Grimwood J."/>
            <person name="Han X."/>
            <person name="Sun S."/>
            <person name="Hou Z."/>
            <person name="He W."/>
            <person name="Dai G."/>
            <person name="Sun C."/>
            <person name="Schmutz J."/>
            <person name="Leebens-Mack J.H."/>
            <person name="Li F.W."/>
            <person name="Wang L."/>
        </authorList>
    </citation>
    <scope>NUCLEOTIDE SEQUENCE [LARGE SCALE GENOMIC DNA]</scope>
    <source>
        <strain evidence="2">cv. PW_Plant_1</strain>
    </source>
</reference>
<keyword evidence="2" id="KW-1185">Reference proteome</keyword>
<sequence>MEQLVALNPYNPDILPELESYVHEQVISQMYSLDANLCLLRLYQFEPGRLNIHVVSRILVKALMALPASDFNLCMFLIPERLQLEEPFLTLATLAHFLETARFREFWDEAARNRDILEVVPGFEQAIQGYAIHVLSLTYQRLPRHVLAEAINVEGLSLDKYLDHQVKSNGWSLERVHGGQVLVVLPPNEHNHPVLKKNATDSIPLEHVAKLFPVLT</sequence>
<evidence type="ECO:0000313" key="2">
    <source>
        <dbReference type="Proteomes" id="UP001162992"/>
    </source>
</evidence>
<name>A0ACC2BES9_DIPCM</name>
<dbReference type="Proteomes" id="UP001162992">
    <property type="component" value="Chromosome 16"/>
</dbReference>